<dbReference type="InterPro" id="IPR010730">
    <property type="entry name" value="HET"/>
</dbReference>
<dbReference type="AlphaFoldDB" id="A0A1Y1Z1H2"/>
<gene>
    <name evidence="2" type="ORF">BCR34DRAFT_591333</name>
</gene>
<name>A0A1Y1Z1H2_9PLEO</name>
<dbReference type="PANTHER" id="PTHR33112">
    <property type="entry name" value="DOMAIN PROTEIN, PUTATIVE-RELATED"/>
    <property type="match status" value="1"/>
</dbReference>
<comment type="caution">
    <text evidence="2">The sequence shown here is derived from an EMBL/GenBank/DDBJ whole genome shotgun (WGS) entry which is preliminary data.</text>
</comment>
<dbReference type="Pfam" id="PF06985">
    <property type="entry name" value="HET"/>
    <property type="match status" value="1"/>
</dbReference>
<proteinExistence type="predicted"/>
<dbReference type="OrthoDB" id="5135333at2759"/>
<organism evidence="2 3">
    <name type="scientific">Clohesyomyces aquaticus</name>
    <dbReference type="NCBI Taxonomy" id="1231657"/>
    <lineage>
        <taxon>Eukaryota</taxon>
        <taxon>Fungi</taxon>
        <taxon>Dikarya</taxon>
        <taxon>Ascomycota</taxon>
        <taxon>Pezizomycotina</taxon>
        <taxon>Dothideomycetes</taxon>
        <taxon>Pleosporomycetidae</taxon>
        <taxon>Pleosporales</taxon>
        <taxon>Lindgomycetaceae</taxon>
        <taxon>Clohesyomyces</taxon>
    </lineage>
</organism>
<evidence type="ECO:0000313" key="2">
    <source>
        <dbReference type="EMBL" id="ORY04132.1"/>
    </source>
</evidence>
<reference evidence="2 3" key="1">
    <citation type="submission" date="2016-07" db="EMBL/GenBank/DDBJ databases">
        <title>Pervasive Adenine N6-methylation of Active Genes in Fungi.</title>
        <authorList>
            <consortium name="DOE Joint Genome Institute"/>
            <person name="Mondo S.J."/>
            <person name="Dannebaum R.O."/>
            <person name="Kuo R.C."/>
            <person name="Labutti K."/>
            <person name="Haridas S."/>
            <person name="Kuo A."/>
            <person name="Salamov A."/>
            <person name="Ahrendt S.R."/>
            <person name="Lipzen A."/>
            <person name="Sullivan W."/>
            <person name="Andreopoulos W.B."/>
            <person name="Clum A."/>
            <person name="Lindquist E."/>
            <person name="Daum C."/>
            <person name="Ramamoorthy G.K."/>
            <person name="Gryganskyi A."/>
            <person name="Culley D."/>
            <person name="Magnuson J.K."/>
            <person name="James T.Y."/>
            <person name="O'Malley M.A."/>
            <person name="Stajich J.E."/>
            <person name="Spatafora J.W."/>
            <person name="Visel A."/>
            <person name="Grigoriev I.V."/>
        </authorList>
    </citation>
    <scope>NUCLEOTIDE SEQUENCE [LARGE SCALE GENOMIC DNA]</scope>
    <source>
        <strain evidence="2 3">CBS 115471</strain>
    </source>
</reference>
<evidence type="ECO:0000259" key="1">
    <source>
        <dbReference type="Pfam" id="PF06985"/>
    </source>
</evidence>
<dbReference type="Proteomes" id="UP000193144">
    <property type="component" value="Unassembled WGS sequence"/>
</dbReference>
<dbReference type="PANTHER" id="PTHR33112:SF16">
    <property type="entry name" value="HETEROKARYON INCOMPATIBILITY DOMAIN-CONTAINING PROTEIN"/>
    <property type="match status" value="1"/>
</dbReference>
<dbReference type="EMBL" id="MCFA01000139">
    <property type="protein sequence ID" value="ORY04132.1"/>
    <property type="molecule type" value="Genomic_DNA"/>
</dbReference>
<sequence>MGSIYRGAWATIVALSSPDPETGLPRVSSAFDGICQQSFSIGDYELRTVMKTLLQWIKESKWATRAWTYQEAVLSARCLYLTPDQVYFECNAMQCCEALDETRSPFHNDVSVHNGNVRCRCGDPDLATFHSTGIFRDTLSRGLSTVANNRLDKYEEVIKAYTKREMTYSSDALNACGAVLERLEKCDLGRGFHWGLPIDCLQQSLLWTQPSGLGRPREGFPSWSWAGWTGSVSSAWQGRSFTRGPPCPLLRIWGYISEEQTLFLDKFSDIERTFPRERDHIDTDAVRDVHKRVTEIYRTLISGRWDYPHFDLSSYTKDQCGKLLLLEGILCDIHFTDVRHHLPEESRARAKIEGIECIIRYDRVTTIQRISSGRQRLLMIHRDEDTDFFLSIDWQNNDRSDGISQGNQYVGRRMGWVGIHDFSRRCLRGTTVELKPVMLIKGKKWSRSSAEARVGLPQSVLTDVFLSKFPTPISALEMAPCDAATQLCAAKSQVRYNVPPNVAENPLCRNESMFKHRNSLPPRFYQVIINVLLFFRHFTLGNQSELLSHLALKSMHSRFIRAKGPARSSGNIYGGYVLA</sequence>
<evidence type="ECO:0000313" key="3">
    <source>
        <dbReference type="Proteomes" id="UP000193144"/>
    </source>
</evidence>
<keyword evidence="3" id="KW-1185">Reference proteome</keyword>
<feature type="domain" description="Heterokaryon incompatibility" evidence="1">
    <location>
        <begin position="1"/>
        <end position="71"/>
    </location>
</feature>
<protein>
    <recommendedName>
        <fullName evidence="1">Heterokaryon incompatibility domain-containing protein</fullName>
    </recommendedName>
</protein>
<accession>A0A1Y1Z1H2</accession>
<dbReference type="STRING" id="1231657.A0A1Y1Z1H2"/>